<comment type="caution">
    <text evidence="2">The sequence shown here is derived from an EMBL/GenBank/DDBJ whole genome shotgun (WGS) entry which is preliminary data.</text>
</comment>
<keyword evidence="3" id="KW-1185">Reference proteome</keyword>
<protein>
    <submittedName>
        <fullName evidence="2">Uncharacterized protein</fullName>
    </submittedName>
</protein>
<organism evidence="2 3">
    <name type="scientific">Dryococelus australis</name>
    <dbReference type="NCBI Taxonomy" id="614101"/>
    <lineage>
        <taxon>Eukaryota</taxon>
        <taxon>Metazoa</taxon>
        <taxon>Ecdysozoa</taxon>
        <taxon>Arthropoda</taxon>
        <taxon>Hexapoda</taxon>
        <taxon>Insecta</taxon>
        <taxon>Pterygota</taxon>
        <taxon>Neoptera</taxon>
        <taxon>Polyneoptera</taxon>
        <taxon>Phasmatodea</taxon>
        <taxon>Verophasmatodea</taxon>
        <taxon>Anareolatae</taxon>
        <taxon>Phasmatidae</taxon>
        <taxon>Eurycanthinae</taxon>
        <taxon>Dryococelus</taxon>
    </lineage>
</organism>
<dbReference type="Proteomes" id="UP001159363">
    <property type="component" value="Chromosome 7"/>
</dbReference>
<evidence type="ECO:0000256" key="1">
    <source>
        <dbReference type="SAM" id="MobiDB-lite"/>
    </source>
</evidence>
<evidence type="ECO:0000313" key="3">
    <source>
        <dbReference type="Proteomes" id="UP001159363"/>
    </source>
</evidence>
<name>A0ABQ9H054_9NEOP</name>
<reference evidence="2 3" key="1">
    <citation type="submission" date="2023-02" db="EMBL/GenBank/DDBJ databases">
        <title>LHISI_Scaffold_Assembly.</title>
        <authorList>
            <person name="Stuart O.P."/>
            <person name="Cleave R."/>
            <person name="Magrath M.J.L."/>
            <person name="Mikheyev A.S."/>
        </authorList>
    </citation>
    <scope>NUCLEOTIDE SEQUENCE [LARGE SCALE GENOMIC DNA]</scope>
    <source>
        <strain evidence="2">Daus_M_001</strain>
        <tissue evidence="2">Leg muscle</tissue>
    </source>
</reference>
<proteinExistence type="predicted"/>
<sequence length="77" mass="8793">MGNDSCAVKEKEYGTLVRPVLEYAAAVRDPYVVVEVRELEKAQGRAARWVKGRCRRQGQDDEEEGNYRPSVMMKEMG</sequence>
<gene>
    <name evidence="2" type="ORF">PR048_022135</name>
</gene>
<feature type="region of interest" description="Disordered" evidence="1">
    <location>
        <begin position="58"/>
        <end position="77"/>
    </location>
</feature>
<accession>A0ABQ9H054</accession>
<evidence type="ECO:0000313" key="2">
    <source>
        <dbReference type="EMBL" id="KAJ8877680.1"/>
    </source>
</evidence>
<dbReference type="EMBL" id="JARBHB010000008">
    <property type="protein sequence ID" value="KAJ8877680.1"/>
    <property type="molecule type" value="Genomic_DNA"/>
</dbReference>